<keyword evidence="4" id="KW-0233">DNA recombination</keyword>
<evidence type="ECO:0000256" key="5">
    <source>
        <dbReference type="PROSITE-ProRule" id="PRU01248"/>
    </source>
</evidence>
<dbReference type="AlphaFoldDB" id="A0A1H6FCE3"/>
<evidence type="ECO:0000256" key="2">
    <source>
        <dbReference type="ARBA" id="ARBA00022908"/>
    </source>
</evidence>
<dbReference type="Gene3D" id="1.10.443.10">
    <property type="entry name" value="Intergrase catalytic core"/>
    <property type="match status" value="1"/>
</dbReference>
<reference evidence="8 9" key="1">
    <citation type="submission" date="2016-10" db="EMBL/GenBank/DDBJ databases">
        <authorList>
            <person name="de Groot N.N."/>
        </authorList>
    </citation>
    <scope>NUCLEOTIDE SEQUENCE [LARGE SCALE GENOMIC DNA]</scope>
    <source>
        <strain evidence="8">MBHS1</strain>
    </source>
</reference>
<evidence type="ECO:0000313" key="8">
    <source>
        <dbReference type="EMBL" id="SEH06685.1"/>
    </source>
</evidence>
<dbReference type="InterPro" id="IPR038488">
    <property type="entry name" value="Integrase_DNA-bd_sf"/>
</dbReference>
<gene>
    <name evidence="8" type="primary">intS</name>
    <name evidence="8" type="ORF">MBHS_02550</name>
</gene>
<dbReference type="InterPro" id="IPR010998">
    <property type="entry name" value="Integrase_recombinase_N"/>
</dbReference>
<dbReference type="SUPFAM" id="SSF56349">
    <property type="entry name" value="DNA breaking-rejoining enzymes"/>
    <property type="match status" value="1"/>
</dbReference>
<evidence type="ECO:0000256" key="1">
    <source>
        <dbReference type="ARBA" id="ARBA00008857"/>
    </source>
</evidence>
<sequence>MSLTDIQIRNVKPKDKPYKLSDGKGLYLLINKAGKYWRYGYRFSGKQKTLALGVYPETTLQQARLKLADARLLLADGVDPSTYKQAQKQANKLDAENSLEMVARDWFGRTQSKWTKGYADATIKRLEKDIFPWLGNKPITDIKPPDVLRVLRRIESRGANETAHRMLQICGMFFRYAVATGVLESDPCRDLRGALAPVKRKHHPSITDPANIAPLMQVIRDYEGELVTRCALKLLPLVFVRPGELRQAEWSEIDLGEALWSIPASKMKMKADHLIPLSSQAVEILREIQPLTQQTSRYVFPSIRSNSRPMSENTINAALRRLGYTKEQMTGHGFRAMARTNLDEILRFRIEVIEMQLAHAVRDANGRAYNRTQYIDDRQRMMQAWADWLDDLQVGDGINGNNIVPINKAG</sequence>
<dbReference type="InterPro" id="IPR013762">
    <property type="entry name" value="Integrase-like_cat_sf"/>
</dbReference>
<feature type="domain" description="Core-binding (CB)" evidence="7">
    <location>
        <begin position="97"/>
        <end position="178"/>
    </location>
</feature>
<dbReference type="Pfam" id="PF22022">
    <property type="entry name" value="Phage_int_M"/>
    <property type="match status" value="1"/>
</dbReference>
<dbReference type="GO" id="GO:0006310">
    <property type="term" value="P:DNA recombination"/>
    <property type="evidence" value="ECO:0007669"/>
    <property type="project" value="UniProtKB-KW"/>
</dbReference>
<evidence type="ECO:0000256" key="3">
    <source>
        <dbReference type="ARBA" id="ARBA00023125"/>
    </source>
</evidence>
<dbReference type="PROSITE" id="PS51898">
    <property type="entry name" value="TYR_RECOMBINASE"/>
    <property type="match status" value="1"/>
</dbReference>
<dbReference type="InterPro" id="IPR025166">
    <property type="entry name" value="Integrase_DNA_bind_dom"/>
</dbReference>
<name>A0A1H6FCE3_9GAMM</name>
<dbReference type="Gene3D" id="3.30.160.390">
    <property type="entry name" value="Integrase, DNA-binding domain"/>
    <property type="match status" value="1"/>
</dbReference>
<dbReference type="GO" id="GO:0003677">
    <property type="term" value="F:DNA binding"/>
    <property type="evidence" value="ECO:0007669"/>
    <property type="project" value="UniProtKB-UniRule"/>
</dbReference>
<evidence type="ECO:0000259" key="7">
    <source>
        <dbReference type="PROSITE" id="PS51900"/>
    </source>
</evidence>
<keyword evidence="2" id="KW-0229">DNA integration</keyword>
<dbReference type="PANTHER" id="PTHR30629:SF2">
    <property type="entry name" value="PROPHAGE INTEGRASE INTS-RELATED"/>
    <property type="match status" value="1"/>
</dbReference>
<dbReference type="Pfam" id="PF00589">
    <property type="entry name" value="Phage_integrase"/>
    <property type="match status" value="1"/>
</dbReference>
<dbReference type="CDD" id="cd00801">
    <property type="entry name" value="INT_P4_C"/>
    <property type="match status" value="1"/>
</dbReference>
<feature type="domain" description="Tyr recombinase" evidence="6">
    <location>
        <begin position="202"/>
        <end position="382"/>
    </location>
</feature>
<evidence type="ECO:0000259" key="6">
    <source>
        <dbReference type="PROSITE" id="PS51898"/>
    </source>
</evidence>
<dbReference type="OrthoDB" id="9795573at2"/>
<dbReference type="InterPro" id="IPR053876">
    <property type="entry name" value="Phage_int_M"/>
</dbReference>
<dbReference type="Proteomes" id="UP000236724">
    <property type="component" value="Unassembled WGS sequence"/>
</dbReference>
<accession>A0A1H6FCE3</accession>
<dbReference type="Pfam" id="PF13356">
    <property type="entry name" value="Arm-DNA-bind_3"/>
    <property type="match status" value="1"/>
</dbReference>
<evidence type="ECO:0000313" key="9">
    <source>
        <dbReference type="Proteomes" id="UP000236724"/>
    </source>
</evidence>
<evidence type="ECO:0000256" key="4">
    <source>
        <dbReference type="ARBA" id="ARBA00023172"/>
    </source>
</evidence>
<dbReference type="Gene3D" id="1.10.150.130">
    <property type="match status" value="1"/>
</dbReference>
<dbReference type="InterPro" id="IPR044068">
    <property type="entry name" value="CB"/>
</dbReference>
<dbReference type="RefSeq" id="WP_103920440.1">
    <property type="nucleotide sequence ID" value="NZ_FMSV02000503.1"/>
</dbReference>
<dbReference type="PROSITE" id="PS51900">
    <property type="entry name" value="CB"/>
    <property type="match status" value="1"/>
</dbReference>
<keyword evidence="9" id="KW-1185">Reference proteome</keyword>
<dbReference type="InterPro" id="IPR011010">
    <property type="entry name" value="DNA_brk_join_enz"/>
</dbReference>
<protein>
    <submittedName>
        <fullName evidence="8">Putative prophage CPS-53 integrase</fullName>
    </submittedName>
</protein>
<proteinExistence type="inferred from homology"/>
<dbReference type="InterPro" id="IPR002104">
    <property type="entry name" value="Integrase_catalytic"/>
</dbReference>
<dbReference type="InterPro" id="IPR050808">
    <property type="entry name" value="Phage_Integrase"/>
</dbReference>
<organism evidence="8 9">
    <name type="scientific">Candidatus Venteria ishoeyi</name>
    <dbReference type="NCBI Taxonomy" id="1899563"/>
    <lineage>
        <taxon>Bacteria</taxon>
        <taxon>Pseudomonadati</taxon>
        <taxon>Pseudomonadota</taxon>
        <taxon>Gammaproteobacteria</taxon>
        <taxon>Thiotrichales</taxon>
        <taxon>Thiotrichaceae</taxon>
        <taxon>Venteria</taxon>
    </lineage>
</organism>
<dbReference type="GO" id="GO:0015074">
    <property type="term" value="P:DNA integration"/>
    <property type="evidence" value="ECO:0007669"/>
    <property type="project" value="UniProtKB-KW"/>
</dbReference>
<dbReference type="PANTHER" id="PTHR30629">
    <property type="entry name" value="PROPHAGE INTEGRASE"/>
    <property type="match status" value="1"/>
</dbReference>
<comment type="similarity">
    <text evidence="1">Belongs to the 'phage' integrase family.</text>
</comment>
<keyword evidence="3 5" id="KW-0238">DNA-binding</keyword>
<dbReference type="EMBL" id="FMSV02000503">
    <property type="protein sequence ID" value="SEH06685.1"/>
    <property type="molecule type" value="Genomic_DNA"/>
</dbReference>